<name>A0A6N8IXF9_9BURK</name>
<organism evidence="3 4">
    <name type="scientific">Ramlibacter pinisoli</name>
    <dbReference type="NCBI Taxonomy" id="2682844"/>
    <lineage>
        <taxon>Bacteria</taxon>
        <taxon>Pseudomonadati</taxon>
        <taxon>Pseudomonadota</taxon>
        <taxon>Betaproteobacteria</taxon>
        <taxon>Burkholderiales</taxon>
        <taxon>Comamonadaceae</taxon>
        <taxon>Ramlibacter</taxon>
    </lineage>
</organism>
<keyword evidence="4" id="KW-1185">Reference proteome</keyword>
<dbReference type="CDD" id="cd07012">
    <property type="entry name" value="PBP2_Bug_TTT"/>
    <property type="match status" value="1"/>
</dbReference>
<gene>
    <name evidence="3" type="ORF">GON04_19640</name>
</gene>
<evidence type="ECO:0000313" key="4">
    <source>
        <dbReference type="Proteomes" id="UP000469385"/>
    </source>
</evidence>
<evidence type="ECO:0000256" key="2">
    <source>
        <dbReference type="SAM" id="SignalP"/>
    </source>
</evidence>
<evidence type="ECO:0000256" key="1">
    <source>
        <dbReference type="ARBA" id="ARBA00006987"/>
    </source>
</evidence>
<accession>A0A6N8IXF9</accession>
<comment type="similarity">
    <text evidence="1">Belongs to the UPF0065 (bug) family.</text>
</comment>
<sequence length="321" mass="34175">MRLFRRTLILAAVAIGIHAGASAQTDAYPNKPIEMIVPWPAGGGTDAIARVYAEAARTVFPQPILVVNKPGAIGSIGFAEAAAAKPDGYKVVMATPELLIAPYLGIGKASYEGFMPIARINADPSAITVKADAPWKTIEEFMAHARANSGKVTLSTSGNGAIPDIAALALEDKTGTKFTRVPYQGEAPAIQAILGGQVDATVVAPGALSAHVQAGKLRVLAVTSAQRIPEFKDVPTFKERGIDVAIGTWRGLLVPKGTPPEIVKRWSELTCKVIADPKYQETLQKLNVHSIYEDGETFAAVMKQDNEVFKRLVPKLQVTTK</sequence>
<dbReference type="RefSeq" id="WP_157399706.1">
    <property type="nucleotide sequence ID" value="NZ_WSEL01000009.1"/>
</dbReference>
<dbReference type="AlphaFoldDB" id="A0A6N8IXF9"/>
<feature type="chain" id="PRO_5027109118" evidence="2">
    <location>
        <begin position="24"/>
        <end position="321"/>
    </location>
</feature>
<dbReference type="PANTHER" id="PTHR42928">
    <property type="entry name" value="TRICARBOXYLATE-BINDING PROTEIN"/>
    <property type="match status" value="1"/>
</dbReference>
<proteinExistence type="inferred from homology"/>
<reference evidence="3 4" key="1">
    <citation type="submission" date="2019-12" db="EMBL/GenBank/DDBJ databases">
        <authorList>
            <person name="Huq M.A."/>
        </authorList>
    </citation>
    <scope>NUCLEOTIDE SEQUENCE [LARGE SCALE GENOMIC DNA]</scope>
    <source>
        <strain evidence="3 4">MAH-25</strain>
    </source>
</reference>
<protein>
    <submittedName>
        <fullName evidence="3">Tripartite tricarboxylate transporter substrate binding protein</fullName>
    </submittedName>
</protein>
<keyword evidence="2" id="KW-0732">Signal</keyword>
<dbReference type="Proteomes" id="UP000469385">
    <property type="component" value="Unassembled WGS sequence"/>
</dbReference>
<dbReference type="EMBL" id="WSEL01000009">
    <property type="protein sequence ID" value="MVQ31681.1"/>
    <property type="molecule type" value="Genomic_DNA"/>
</dbReference>
<dbReference type="InterPro" id="IPR042100">
    <property type="entry name" value="Bug_dom1"/>
</dbReference>
<comment type="caution">
    <text evidence="3">The sequence shown here is derived from an EMBL/GenBank/DDBJ whole genome shotgun (WGS) entry which is preliminary data.</text>
</comment>
<dbReference type="SUPFAM" id="SSF53850">
    <property type="entry name" value="Periplasmic binding protein-like II"/>
    <property type="match status" value="1"/>
</dbReference>
<dbReference type="PIRSF" id="PIRSF017082">
    <property type="entry name" value="YflP"/>
    <property type="match status" value="1"/>
</dbReference>
<feature type="signal peptide" evidence="2">
    <location>
        <begin position="1"/>
        <end position="23"/>
    </location>
</feature>
<dbReference type="Gene3D" id="3.40.190.150">
    <property type="entry name" value="Bordetella uptake gene, domain 1"/>
    <property type="match status" value="1"/>
</dbReference>
<dbReference type="Gene3D" id="3.40.190.10">
    <property type="entry name" value="Periplasmic binding protein-like II"/>
    <property type="match status" value="1"/>
</dbReference>
<dbReference type="InterPro" id="IPR005064">
    <property type="entry name" value="BUG"/>
</dbReference>
<evidence type="ECO:0000313" key="3">
    <source>
        <dbReference type="EMBL" id="MVQ31681.1"/>
    </source>
</evidence>
<dbReference type="Pfam" id="PF03401">
    <property type="entry name" value="TctC"/>
    <property type="match status" value="1"/>
</dbReference>
<dbReference type="PANTHER" id="PTHR42928:SF5">
    <property type="entry name" value="BLR1237 PROTEIN"/>
    <property type="match status" value="1"/>
</dbReference>